<dbReference type="PANTHER" id="PTHR11360">
    <property type="entry name" value="MONOCARBOXYLATE TRANSPORTER"/>
    <property type="match status" value="1"/>
</dbReference>
<dbReference type="Proteomes" id="UP000266272">
    <property type="component" value="Unassembled WGS sequence"/>
</dbReference>
<name>A0A395NQQ2_TRIAR</name>
<evidence type="ECO:0000256" key="1">
    <source>
        <dbReference type="ARBA" id="ARBA00004141"/>
    </source>
</evidence>
<feature type="transmembrane region" description="Helical" evidence="3">
    <location>
        <begin position="60"/>
        <end position="77"/>
    </location>
</feature>
<dbReference type="InterPro" id="IPR036259">
    <property type="entry name" value="MFS_trans_sf"/>
</dbReference>
<feature type="transmembrane region" description="Helical" evidence="3">
    <location>
        <begin position="220"/>
        <end position="240"/>
    </location>
</feature>
<evidence type="ECO:0000256" key="2">
    <source>
        <dbReference type="ARBA" id="ARBA00006727"/>
    </source>
</evidence>
<feature type="transmembrane region" description="Helical" evidence="3">
    <location>
        <begin position="189"/>
        <end position="208"/>
    </location>
</feature>
<feature type="transmembrane region" description="Helical" evidence="3">
    <location>
        <begin position="325"/>
        <end position="346"/>
    </location>
</feature>
<accession>A0A395NQQ2</accession>
<feature type="transmembrane region" description="Helical" evidence="3">
    <location>
        <begin position="425"/>
        <end position="445"/>
    </location>
</feature>
<dbReference type="Pfam" id="PF07690">
    <property type="entry name" value="MFS_1"/>
    <property type="match status" value="1"/>
</dbReference>
<reference evidence="5 6" key="1">
    <citation type="journal article" date="2018" name="PLoS Pathog.">
        <title>Evolution of structural diversity of trichothecenes, a family of toxins produced by plant pathogenic and entomopathogenic fungi.</title>
        <authorList>
            <person name="Proctor R.H."/>
            <person name="McCormick S.P."/>
            <person name="Kim H.S."/>
            <person name="Cardoza R.E."/>
            <person name="Stanley A.M."/>
            <person name="Lindo L."/>
            <person name="Kelly A."/>
            <person name="Brown D.W."/>
            <person name="Lee T."/>
            <person name="Vaughan M.M."/>
            <person name="Alexander N.J."/>
            <person name="Busman M."/>
            <person name="Gutierrez S."/>
        </authorList>
    </citation>
    <scope>NUCLEOTIDE SEQUENCE [LARGE SCALE GENOMIC DNA]</scope>
    <source>
        <strain evidence="5 6">IBT 40837</strain>
    </source>
</reference>
<dbReference type="Gene3D" id="1.20.1250.20">
    <property type="entry name" value="MFS general substrate transporter like domains"/>
    <property type="match status" value="2"/>
</dbReference>
<feature type="transmembrane region" description="Helical" evidence="3">
    <location>
        <begin position="97"/>
        <end position="120"/>
    </location>
</feature>
<dbReference type="GO" id="GO:0016020">
    <property type="term" value="C:membrane"/>
    <property type="evidence" value="ECO:0007669"/>
    <property type="project" value="UniProtKB-SubCell"/>
</dbReference>
<feature type="transmembrane region" description="Helical" evidence="3">
    <location>
        <begin position="352"/>
        <end position="378"/>
    </location>
</feature>
<organism evidence="5 6">
    <name type="scientific">Trichoderma arundinaceum</name>
    <dbReference type="NCBI Taxonomy" id="490622"/>
    <lineage>
        <taxon>Eukaryota</taxon>
        <taxon>Fungi</taxon>
        <taxon>Dikarya</taxon>
        <taxon>Ascomycota</taxon>
        <taxon>Pezizomycotina</taxon>
        <taxon>Sordariomycetes</taxon>
        <taxon>Hypocreomycetidae</taxon>
        <taxon>Hypocreales</taxon>
        <taxon>Hypocreaceae</taxon>
        <taxon>Trichoderma</taxon>
    </lineage>
</organism>
<keyword evidence="6" id="KW-1185">Reference proteome</keyword>
<dbReference type="InterPro" id="IPR020846">
    <property type="entry name" value="MFS_dom"/>
</dbReference>
<gene>
    <name evidence="5" type="ORF">TARUN_3871</name>
</gene>
<dbReference type="PANTHER" id="PTHR11360:SF305">
    <property type="entry name" value="MAJOR FACILITATOR SUPERFAMILY (MFS) PROFILE DOMAIN-CONTAINING PROTEIN"/>
    <property type="match status" value="1"/>
</dbReference>
<dbReference type="GO" id="GO:0022857">
    <property type="term" value="F:transmembrane transporter activity"/>
    <property type="evidence" value="ECO:0007669"/>
    <property type="project" value="InterPro"/>
</dbReference>
<keyword evidence="3" id="KW-0472">Membrane</keyword>
<feature type="transmembrane region" description="Helical" evidence="3">
    <location>
        <begin position="260"/>
        <end position="278"/>
    </location>
</feature>
<evidence type="ECO:0000256" key="3">
    <source>
        <dbReference type="SAM" id="Phobius"/>
    </source>
</evidence>
<dbReference type="InterPro" id="IPR011701">
    <property type="entry name" value="MFS"/>
</dbReference>
<comment type="subcellular location">
    <subcellularLocation>
        <location evidence="1">Membrane</location>
        <topology evidence="1">Multi-pass membrane protein</topology>
    </subcellularLocation>
</comment>
<keyword evidence="3" id="KW-1133">Transmembrane helix</keyword>
<proteinExistence type="inferred from homology"/>
<evidence type="ECO:0000313" key="5">
    <source>
        <dbReference type="EMBL" id="RFU78349.1"/>
    </source>
</evidence>
<comment type="similarity">
    <text evidence="2">Belongs to the major facilitator superfamily. Monocarboxylate porter (TC 2.A.1.13) family.</text>
</comment>
<dbReference type="EMBL" id="PXOA01000215">
    <property type="protein sequence ID" value="RFU78349.1"/>
    <property type="molecule type" value="Genomic_DNA"/>
</dbReference>
<feature type="transmembrane region" description="Helical" evidence="3">
    <location>
        <begin position="298"/>
        <end position="318"/>
    </location>
</feature>
<evidence type="ECO:0000313" key="6">
    <source>
        <dbReference type="Proteomes" id="UP000266272"/>
    </source>
</evidence>
<keyword evidence="3" id="KW-0812">Transmembrane</keyword>
<dbReference type="AlphaFoldDB" id="A0A395NQQ2"/>
<sequence length="455" mass="47182">MATTTSTTTAVELHELPIQANTSGHNRFHNDATIDESQGSSSDDILEASRLADSAVPDGGYGWVVVGACAVISWWFVGTGYSWGVIQGELVEKGLSTAATLSYVGSLGVSIISFLAIINARIIRAIGAQRTAMLGIFCLGTSEILSSFAVASVAGLFVTSGVSVGIGLSLCFMAVSATPAQYFSKKRGLANGIVFAGGGLGGAITSFALDAVIQRLGTAWAYRILGLVTLLTGLPAAWLLKERSPVKTAGFIEWRLFRDLEFVVIFASGAIATFPLLVPPFFIPLYSRSIGLSSSTGAGLLAGFNLSSAAGRILCGLLCDKFGSLNALLCSLFINAVTMLALWPAATTLAPLTVFVVLNGAANGGFFATMPTVVGNVFGSQRVSVAMAMIVTGWGGGYLMGSPIAGYLLDAYGGTQSGFQAYRPAITYAGSMGLGATGLVAFARFRKNRSLFAKL</sequence>
<feature type="transmembrane region" description="Helical" evidence="3">
    <location>
        <begin position="132"/>
        <end position="151"/>
    </location>
</feature>
<feature type="transmembrane region" description="Helical" evidence="3">
    <location>
        <begin position="385"/>
        <end position="405"/>
    </location>
</feature>
<feature type="transmembrane region" description="Helical" evidence="3">
    <location>
        <begin position="157"/>
        <end position="177"/>
    </location>
</feature>
<dbReference type="OrthoDB" id="6499973at2759"/>
<feature type="domain" description="Major facilitator superfamily (MFS) profile" evidence="4">
    <location>
        <begin position="261"/>
        <end position="455"/>
    </location>
</feature>
<comment type="caution">
    <text evidence="5">The sequence shown here is derived from an EMBL/GenBank/DDBJ whole genome shotgun (WGS) entry which is preliminary data.</text>
</comment>
<dbReference type="PROSITE" id="PS50850">
    <property type="entry name" value="MFS"/>
    <property type="match status" value="1"/>
</dbReference>
<dbReference type="InterPro" id="IPR050327">
    <property type="entry name" value="Proton-linked_MCT"/>
</dbReference>
<evidence type="ECO:0000259" key="4">
    <source>
        <dbReference type="PROSITE" id="PS50850"/>
    </source>
</evidence>
<protein>
    <submittedName>
        <fullName evidence="5">Major facilitator superfamily transporter</fullName>
    </submittedName>
</protein>
<dbReference type="SUPFAM" id="SSF103473">
    <property type="entry name" value="MFS general substrate transporter"/>
    <property type="match status" value="1"/>
</dbReference>